<evidence type="ECO:0000313" key="2">
    <source>
        <dbReference type="Proteomes" id="UP000324800"/>
    </source>
</evidence>
<dbReference type="AlphaFoldDB" id="A0A5J4WMS7"/>
<proteinExistence type="predicted"/>
<accession>A0A5J4WMS7</accession>
<reference evidence="1 2" key="1">
    <citation type="submission" date="2019-03" db="EMBL/GenBank/DDBJ databases">
        <title>Single cell metagenomics reveals metabolic interactions within the superorganism composed of flagellate Streblomastix strix and complex community of Bacteroidetes bacteria on its surface.</title>
        <authorList>
            <person name="Treitli S.C."/>
            <person name="Kolisko M."/>
            <person name="Husnik F."/>
            <person name="Keeling P."/>
            <person name="Hampl V."/>
        </authorList>
    </citation>
    <scope>NUCLEOTIDE SEQUENCE [LARGE SCALE GENOMIC DNA]</scope>
    <source>
        <strain evidence="1">ST1C</strain>
    </source>
</reference>
<dbReference type="Proteomes" id="UP000324800">
    <property type="component" value="Unassembled WGS sequence"/>
</dbReference>
<protein>
    <submittedName>
        <fullName evidence="1">Uncharacterized protein</fullName>
    </submittedName>
</protein>
<dbReference type="EMBL" id="SNRW01001491">
    <property type="protein sequence ID" value="KAA6396191.1"/>
    <property type="molecule type" value="Genomic_DNA"/>
</dbReference>
<name>A0A5J4WMS7_9EUKA</name>
<gene>
    <name evidence="1" type="ORF">EZS28_008279</name>
</gene>
<comment type="caution">
    <text evidence="1">The sequence shown here is derived from an EMBL/GenBank/DDBJ whole genome shotgun (WGS) entry which is preliminary data.</text>
</comment>
<evidence type="ECO:0000313" key="1">
    <source>
        <dbReference type="EMBL" id="KAA6396191.1"/>
    </source>
</evidence>
<sequence length="162" mass="18226">MNGLPTLAPAANTHNIFHPPALPLYVLDNLESIVVVSPLAHNPSVAAAVAFTSGTFATVGSILRGTQCVVLAYLFEVPAVPISHKWLLCPPLPWQYLLGARQTKLIEDVNGPHDYIHLKCQQCLQCYPLMAPHHWQEKLNQELLSRYYTMPYHTSIRFHLRH</sequence>
<organism evidence="1 2">
    <name type="scientific">Streblomastix strix</name>
    <dbReference type="NCBI Taxonomy" id="222440"/>
    <lineage>
        <taxon>Eukaryota</taxon>
        <taxon>Metamonada</taxon>
        <taxon>Preaxostyla</taxon>
        <taxon>Oxymonadida</taxon>
        <taxon>Streblomastigidae</taxon>
        <taxon>Streblomastix</taxon>
    </lineage>
</organism>